<comment type="caution">
    <text evidence="1">The sequence shown here is derived from an EMBL/GenBank/DDBJ whole genome shotgun (WGS) entry which is preliminary data.</text>
</comment>
<dbReference type="SUPFAM" id="SSF141571">
    <property type="entry name" value="Pentapeptide repeat-like"/>
    <property type="match status" value="1"/>
</dbReference>
<dbReference type="Proteomes" id="UP000524246">
    <property type="component" value="Unassembled WGS sequence"/>
</dbReference>
<gene>
    <name evidence="1" type="ORF">GYA55_03790</name>
</gene>
<name>A0A7X9FQA1_9DELT</name>
<dbReference type="Gene3D" id="2.160.20.80">
    <property type="entry name" value="E3 ubiquitin-protein ligase SopA"/>
    <property type="match status" value="1"/>
</dbReference>
<dbReference type="InterPro" id="IPR051082">
    <property type="entry name" value="Pentapeptide-BTB/POZ_domain"/>
</dbReference>
<dbReference type="Pfam" id="PF00805">
    <property type="entry name" value="Pentapeptide"/>
    <property type="match status" value="2"/>
</dbReference>
<dbReference type="InterPro" id="IPR001646">
    <property type="entry name" value="5peptide_repeat"/>
</dbReference>
<dbReference type="EMBL" id="JAAZON010000149">
    <property type="protein sequence ID" value="NMC62269.1"/>
    <property type="molecule type" value="Genomic_DNA"/>
</dbReference>
<evidence type="ECO:0000313" key="2">
    <source>
        <dbReference type="Proteomes" id="UP000524246"/>
    </source>
</evidence>
<dbReference type="AlphaFoldDB" id="A0A7X9FQA1"/>
<sequence length="134" mass="15596">MDKELIRPFADLCWTDLHEANLHEANLHGANLREANLHGANLREADLHGANLRKANLHGANLHGADLREVNLDFTVFSLWCGFSDFQVDRKQMIQFLCHISTMKLDVEDETIKQIMKLIEQLRPEFHHQELFNR</sequence>
<evidence type="ECO:0000313" key="1">
    <source>
        <dbReference type="EMBL" id="NMC62269.1"/>
    </source>
</evidence>
<dbReference type="PANTHER" id="PTHR14136">
    <property type="entry name" value="BTB_POZ DOMAIN-CONTAINING PROTEIN KCTD9"/>
    <property type="match status" value="1"/>
</dbReference>
<accession>A0A7X9FQA1</accession>
<protein>
    <submittedName>
        <fullName evidence="1">Pentapeptide repeat-containing protein</fullName>
    </submittedName>
</protein>
<dbReference type="PANTHER" id="PTHR14136:SF17">
    <property type="entry name" value="BTB_POZ DOMAIN-CONTAINING PROTEIN KCTD9"/>
    <property type="match status" value="1"/>
</dbReference>
<proteinExistence type="predicted"/>
<organism evidence="1 2">
    <name type="scientific">SAR324 cluster bacterium</name>
    <dbReference type="NCBI Taxonomy" id="2024889"/>
    <lineage>
        <taxon>Bacteria</taxon>
        <taxon>Deltaproteobacteria</taxon>
        <taxon>SAR324 cluster</taxon>
    </lineage>
</organism>
<reference evidence="1 2" key="1">
    <citation type="journal article" date="2020" name="Biotechnol. Biofuels">
        <title>New insights from the biogas microbiome by comprehensive genome-resolved metagenomics of nearly 1600 species originating from multiple anaerobic digesters.</title>
        <authorList>
            <person name="Campanaro S."/>
            <person name="Treu L."/>
            <person name="Rodriguez-R L.M."/>
            <person name="Kovalovszki A."/>
            <person name="Ziels R.M."/>
            <person name="Maus I."/>
            <person name="Zhu X."/>
            <person name="Kougias P.G."/>
            <person name="Basile A."/>
            <person name="Luo G."/>
            <person name="Schluter A."/>
            <person name="Konstantinidis K.T."/>
            <person name="Angelidaki I."/>
        </authorList>
    </citation>
    <scope>NUCLEOTIDE SEQUENCE [LARGE SCALE GENOMIC DNA]</scope>
    <source>
        <strain evidence="1">AS27yjCOA_65</strain>
    </source>
</reference>